<keyword evidence="4" id="KW-0408">Iron</keyword>
<evidence type="ECO:0000256" key="4">
    <source>
        <dbReference type="ARBA" id="ARBA00023004"/>
    </source>
</evidence>
<dbReference type="RefSeq" id="WP_073001455.1">
    <property type="nucleotide sequence ID" value="NZ_FQUM01000004.1"/>
</dbReference>
<dbReference type="AlphaFoldDB" id="A0A1M5AJB2"/>
<dbReference type="PANTHER" id="PTHR36438">
    <property type="entry name" value="IRON-SULFUR CLUSTER REPAIR PROTEIN YTFE"/>
    <property type="match status" value="1"/>
</dbReference>
<evidence type="ECO:0000256" key="1">
    <source>
        <dbReference type="ARBA" id="ARBA00004496"/>
    </source>
</evidence>
<keyword evidence="7" id="KW-1185">Reference proteome</keyword>
<keyword evidence="3" id="KW-0479">Metal-binding</keyword>
<dbReference type="EMBL" id="FQUM01000004">
    <property type="protein sequence ID" value="SHF30293.1"/>
    <property type="molecule type" value="Genomic_DNA"/>
</dbReference>
<evidence type="ECO:0000256" key="2">
    <source>
        <dbReference type="ARBA" id="ARBA00022490"/>
    </source>
</evidence>
<proteinExistence type="predicted"/>
<evidence type="ECO:0000256" key="3">
    <source>
        <dbReference type="ARBA" id="ARBA00022723"/>
    </source>
</evidence>
<comment type="subcellular location">
    <subcellularLocation>
        <location evidence="1">Cytoplasm</location>
    </subcellularLocation>
</comment>
<evidence type="ECO:0000313" key="6">
    <source>
        <dbReference type="EMBL" id="SHF30293.1"/>
    </source>
</evidence>
<dbReference type="GO" id="GO:0046872">
    <property type="term" value="F:metal ion binding"/>
    <property type="evidence" value="ECO:0007669"/>
    <property type="project" value="UniProtKB-KW"/>
</dbReference>
<dbReference type="Gene3D" id="1.20.120.520">
    <property type="entry name" value="nmb1532 protein domain like"/>
    <property type="match status" value="1"/>
</dbReference>
<dbReference type="GO" id="GO:0005737">
    <property type="term" value="C:cytoplasm"/>
    <property type="evidence" value="ECO:0007669"/>
    <property type="project" value="UniProtKB-SubCell"/>
</dbReference>
<organism evidence="6 7">
    <name type="scientific">Mariniphaga anaerophila</name>
    <dbReference type="NCBI Taxonomy" id="1484053"/>
    <lineage>
        <taxon>Bacteria</taxon>
        <taxon>Pseudomonadati</taxon>
        <taxon>Bacteroidota</taxon>
        <taxon>Bacteroidia</taxon>
        <taxon>Marinilabiliales</taxon>
        <taxon>Prolixibacteraceae</taxon>
        <taxon>Mariniphaga</taxon>
    </lineage>
</organism>
<name>A0A1M5AJB2_9BACT</name>
<sequence>MEIFKKNDKLSFVIHRNYHLLPVLNRFGIKLGIKDKTVDDICREMKISTGFFLAIINTYNNEEYFPREELLTFSPLEITHYLKKTHQYYFLVVIPRLDDLLEKLIASNTSDFKGLKMVDVFYKKYKEELTQHINYEEERVFPYVINLIKNKKIDPRYTIRSFETEHSNVDEKLNDLKNLIIKYLTPDYDENICNDFLITLSLFEKDLEDHARIEDKILMPITIEIENKEGR</sequence>
<keyword evidence="2" id="KW-0963">Cytoplasm</keyword>
<dbReference type="OrthoDB" id="937463at2"/>
<dbReference type="Pfam" id="PF01814">
    <property type="entry name" value="Hemerythrin"/>
    <property type="match status" value="1"/>
</dbReference>
<gene>
    <name evidence="6" type="ORF">SAMN05444274_104351</name>
</gene>
<protein>
    <submittedName>
        <fullName evidence="6">Regulator of cell morphogenesis and NO signaling</fullName>
    </submittedName>
</protein>
<dbReference type="InterPro" id="IPR019903">
    <property type="entry name" value="RIC_family"/>
</dbReference>
<dbReference type="Proteomes" id="UP000184164">
    <property type="component" value="Unassembled WGS sequence"/>
</dbReference>
<dbReference type="PANTHER" id="PTHR36438:SF1">
    <property type="entry name" value="IRON-SULFUR CLUSTER REPAIR PROTEIN YTFE"/>
    <property type="match status" value="1"/>
</dbReference>
<dbReference type="STRING" id="1484053.SAMN05444274_104351"/>
<evidence type="ECO:0000259" key="5">
    <source>
        <dbReference type="Pfam" id="PF01814"/>
    </source>
</evidence>
<reference evidence="6 7" key="1">
    <citation type="submission" date="2016-11" db="EMBL/GenBank/DDBJ databases">
        <authorList>
            <person name="Jaros S."/>
            <person name="Januszkiewicz K."/>
            <person name="Wedrychowicz H."/>
        </authorList>
    </citation>
    <scope>NUCLEOTIDE SEQUENCE [LARGE SCALE GENOMIC DNA]</scope>
    <source>
        <strain evidence="6 7">DSM 26910</strain>
    </source>
</reference>
<evidence type="ECO:0000313" key="7">
    <source>
        <dbReference type="Proteomes" id="UP000184164"/>
    </source>
</evidence>
<dbReference type="InterPro" id="IPR012312">
    <property type="entry name" value="Hemerythrin-like"/>
</dbReference>
<feature type="domain" description="Hemerythrin-like" evidence="5">
    <location>
        <begin position="79"/>
        <end position="221"/>
    </location>
</feature>
<accession>A0A1M5AJB2</accession>